<feature type="region of interest" description="Disordered" evidence="1">
    <location>
        <begin position="2749"/>
        <end position="2793"/>
    </location>
</feature>
<comment type="caution">
    <text evidence="2">The sequence shown here is derived from an EMBL/GenBank/DDBJ whole genome shotgun (WGS) entry which is preliminary data.</text>
</comment>
<evidence type="ECO:0000313" key="3">
    <source>
        <dbReference type="Proteomes" id="UP000762676"/>
    </source>
</evidence>
<feature type="compositionally biased region" description="Basic residues" evidence="1">
    <location>
        <begin position="1596"/>
        <end position="1607"/>
    </location>
</feature>
<feature type="compositionally biased region" description="Basic and acidic residues" evidence="1">
    <location>
        <begin position="281"/>
        <end position="296"/>
    </location>
</feature>
<feature type="compositionally biased region" description="Basic residues" evidence="1">
    <location>
        <begin position="2235"/>
        <end position="2244"/>
    </location>
</feature>
<feature type="compositionally biased region" description="Polar residues" evidence="1">
    <location>
        <begin position="2195"/>
        <end position="2223"/>
    </location>
</feature>
<feature type="compositionally biased region" description="Low complexity" evidence="1">
    <location>
        <begin position="2598"/>
        <end position="2611"/>
    </location>
</feature>
<name>A0AAV4FTM3_9GAST</name>
<feature type="region of interest" description="Disordered" evidence="1">
    <location>
        <begin position="1960"/>
        <end position="2050"/>
    </location>
</feature>
<evidence type="ECO:0000256" key="1">
    <source>
        <dbReference type="SAM" id="MobiDB-lite"/>
    </source>
</evidence>
<feature type="compositionally biased region" description="Low complexity" evidence="1">
    <location>
        <begin position="2822"/>
        <end position="2831"/>
    </location>
</feature>
<feature type="compositionally biased region" description="Polar residues" evidence="1">
    <location>
        <begin position="390"/>
        <end position="410"/>
    </location>
</feature>
<feature type="compositionally biased region" description="Basic and acidic residues" evidence="1">
    <location>
        <begin position="1856"/>
        <end position="1885"/>
    </location>
</feature>
<feature type="compositionally biased region" description="Low complexity" evidence="1">
    <location>
        <begin position="134"/>
        <end position="146"/>
    </location>
</feature>
<feature type="region of interest" description="Disordered" evidence="1">
    <location>
        <begin position="2597"/>
        <end position="2619"/>
    </location>
</feature>
<feature type="compositionally biased region" description="Polar residues" evidence="1">
    <location>
        <begin position="16"/>
        <end position="25"/>
    </location>
</feature>
<feature type="compositionally biased region" description="Basic and acidic residues" evidence="1">
    <location>
        <begin position="1894"/>
        <end position="1930"/>
    </location>
</feature>
<feature type="region of interest" description="Disordered" evidence="1">
    <location>
        <begin position="1286"/>
        <end position="1352"/>
    </location>
</feature>
<feature type="region of interest" description="Disordered" evidence="1">
    <location>
        <begin position="2470"/>
        <end position="2492"/>
    </location>
</feature>
<feature type="region of interest" description="Disordered" evidence="1">
    <location>
        <begin position="1840"/>
        <end position="1938"/>
    </location>
</feature>
<feature type="compositionally biased region" description="Basic and acidic residues" evidence="1">
    <location>
        <begin position="655"/>
        <end position="671"/>
    </location>
</feature>
<feature type="region of interest" description="Disordered" evidence="1">
    <location>
        <begin position="536"/>
        <end position="680"/>
    </location>
</feature>
<organism evidence="2 3">
    <name type="scientific">Elysia marginata</name>
    <dbReference type="NCBI Taxonomy" id="1093978"/>
    <lineage>
        <taxon>Eukaryota</taxon>
        <taxon>Metazoa</taxon>
        <taxon>Spiralia</taxon>
        <taxon>Lophotrochozoa</taxon>
        <taxon>Mollusca</taxon>
        <taxon>Gastropoda</taxon>
        <taxon>Heterobranchia</taxon>
        <taxon>Euthyneura</taxon>
        <taxon>Panpulmonata</taxon>
        <taxon>Sacoglossa</taxon>
        <taxon>Placobranchoidea</taxon>
        <taxon>Plakobranchidae</taxon>
        <taxon>Elysia</taxon>
    </lineage>
</organism>
<feature type="compositionally biased region" description="Polar residues" evidence="1">
    <location>
        <begin position="424"/>
        <end position="433"/>
    </location>
</feature>
<feature type="compositionally biased region" description="Polar residues" evidence="1">
    <location>
        <begin position="70"/>
        <end position="83"/>
    </location>
</feature>
<gene>
    <name evidence="2" type="ORF">ElyMa_002219800</name>
</gene>
<feature type="compositionally biased region" description="Acidic residues" evidence="1">
    <location>
        <begin position="457"/>
        <end position="466"/>
    </location>
</feature>
<feature type="compositionally biased region" description="Basic and acidic residues" evidence="1">
    <location>
        <begin position="709"/>
        <end position="718"/>
    </location>
</feature>
<feature type="compositionally biased region" description="Low complexity" evidence="1">
    <location>
        <begin position="1451"/>
        <end position="1461"/>
    </location>
</feature>
<sequence>MSSKPKRDITTVWPDNESSITGSGSDHSDSVDAKSGHLVYSERRGGGRWQHRKTAVPQEDGTALLIGATKRSSVNTNSANVSRSGGGGGKLHPTYPSSGGGSSGRSGSNSKKPHQHQALATPARSGRARVVNSLNQEQLLQPDQLLGPGKDETAARGNTYPPIITIDGRVDTDLDYLIDDEDDEDQHYDGPVEEMPSKYPRPHVFSVIHGSLDDDVDSYANDDGTLEHTLVDAPKNFHPKDLKDVASTDTPAVRARPGQTKGGRTGGRTGGRPSHLLSYTDKSHNKMHTDCGEGERPQIWSAEKHQYHHQQQHRQSQQHQEQIKPPRPPPRTMGGRNEGSGRQAFSDEGIPHGQSEYASAAAALSDSYTTVQHRVIPPEQEKAYRKMTHSNRMPPSQPSPGKSVSEQTQKSEVEETVILRRPASCTSKCSGSAQRYGKRCVSPTRTSAARSPQNDDAQVDSNEEEFITCRETTNKSSASLVRKDSRRRSQGIRNSPDRRGAQAFAFYFRNNTRPKRYKMRKGEQVDSDVSSVRGFDSIESDSVNLYDPSLSDDLDSSEKYCSDPLATNNKFSLSDAEMSKSDTRASTDRSSGRRLYRREQEAPVSKREGRQSRRPPMASDAVELYEEVNNAPEQGKTKSPYLEANNIQEQPQILDAKENDSRGDPSPKNEKNLSQTPGQKYFSISKINTEKGFRSKFLIQEMNGQGNEIPKETEHTEGETEATSTQGKRFNEKQTKQNIQGPHVGNTIWQGVEQFRPIHSSRHKSNRNGLIEDNRGFHNTRRGSKSPPRQAKNYGLHAARELERLDHSWRERAKTSRSPTRLEWHGYLSSKDQRREMQLLQKRARLLVENIRSKTSPPKMIGDEDFLLSPKTWNDVDRYWNRRVSKSPERERHSRNTQGRYVPGRSTEARATQRKSPRASWSFDSDQSPVAYRQASRMMPYRKRKMTKNQRDAIARLEGSSVDAVYPLKETGGFSSPKAYMGNFQAKQIGINSTDEELRQSLKQAMEIARQSLSAAARVSKALNLVMTNSCLSLESCSYHGSPTDAHSPKYCNLNSATANQVLRWAQTQRSLSASSRNTDISCVSVHRTGTRKPMSHFSQARGSPEVATSCEEPCFIGRSHVVSVHPETRRSRSMISDRAGVLNIVPNYQVLANKKADGNDPSAPLVSIYIGGGSGLNQEPQQVARVVSNHVHHDKSHVSGSHQGRDCFSKEKTCYIQEEQKTNTFLHEDKQKPVEIRKEENLGFYPIRPQTVSVNMVTAQQKIISDLKLSDSSNSQVYESTEEVFEGGEKPSKIDKSSDGNAWATTSGLNPVPNTEVAKSECENQQDIPTHEDGSVRPGLCSHETQDMGRTLPETLGKTSAKRFGEPHRVLPEKIPLSSQNDIASPRNAIEKMPTLFAHLGPPDSHSAVMSAAITYLTKNPQSFSKRTPPLFRASSPPLSKIILRPDKISPPSSVYSSASEGNQTTKIDQISPCLNSPGSCVDPTGYLTDGSAVDPPKRIRRTDKNANKSPLQIDPRSAQVAHKCPGRVDVSSSKEGKPTPDTDESNYTIIKTKHSPTTQVRYKSNKSKGTCEQDKTVVQDNSTFKSELINSQSRKTRNRKKKQGKNFKTAQSLEAEDTGNPYLSKSFHKDLNNNSARDETVKCIKLAEKNSEDLNCVDNVGAEAIDGGEGAVEIGVSDRNTNQPIYDSLTRLLWDKSPSEALLRSSGANKKDTMAQNGMFAPKHKSRYNRSSSSHRVRKSLCIAMKLADESLSAAARVSQLLNQVVDVYQHRHPMDTEDIARLAVQNHAMIGEILASAEHIKSRRASEIRTLLHGGQARQIEHTPHNVDFIDEQIDMSETQKQRRRHNQPKSRLKGDVHRTPSPRSYREMDRSGDVYRDDGKRFSPVNHSRMNSERSERRKSLSRDARRFREHQKSRSPSHENKRTINRENGSAKGLDWTDERKRSVYFCYSPDDALNYSARRGENSEDKKRYDKHTHIERRHSEELGDRGSTYQGSPRSSLKKRREYRHEKSGQSDHHNRRRLRTTETYSDCEGQGYYGESRNSIRKNHKTLRETKSARECGKYQDQQIQCSTESKQERSEARVGRRASPRSVQETNVKHKVRDKYAQSHKEHRDTEYKDSPRSDKRRAESPKKISRRCEDIRKVGSSVDSPSPLKTKHRSGEKTVSRSPRHASSPELCNVAMKKEKRQTKSYKNTPNSNKTALVNGNISDAEGSPNSGNGDRPQSPDTRSQRNHKRKSRPKSSTAEKKRAGIYESSRPKSTLVDELSAFQKMDGAAASISVPAATTDGQNCSYNRSLDVKSNSENQLCIPIKHRHPSMSDKGKTLLVNWGPPKSQENYVDGDQSPTFDIHHNSLTCVDEMKCPISDRCLEVANKDVEPLNDPIEDDLNCKQTVALPCLGEKIEGKTLNIFLENGCTEEPITQKLACTNSNDLAILPTKSCPHQGYVLANHATRKRHQTSVSSEGCFASASDEDTSTSSSTISAKVHSHRRDTHAQVLASKDIQVKENKIDNTYYLKFHEKAGNTFEDEKNYSLKRANDEGIVDKSYDNGNLCDCGQSYTFYSQPVDTSTTCEDKEIDIKPEVENCLNNVKLHSSNDGSSSSHFSSPEKISRAKIFGRTGRPFSVISRRCEEPHRQDQEMNFPSDGASCEGERTSAALRRESPLHFTEFPKRDVRKDHGNEQAVTRRLRQSSPEPTEDISSSGEGSYETIRPRSSHDHHRGKPEYSSGDSVWSYTVSASWTGAEEDHIGYNHDQSPLDIRPSQQRAASKTAHSKLPHPSVTNSRQRVVHRGTPCRRIEALSASPQPQHLASGGGGGGSAQQLASSKGSEQINTNNVSDLKIYRYVEQTIGDGKVETSSPQENICLDPRKDGVLPETADNSLTGVTGHGIYSLYRPLDNIRTGSFSPIIEESEITAAGLSKPERAFPSSLYAHNSCVSKCYKNVNNCNVNAETAGFGKSYSADCTIHNGSIPMEDVLLHNTNNNSSSNQESSSKQKNVGSKSDEIDQMSNIDIPNKMPRRRRCRSQPVVPEPFCGSNRIPLPPCELNKKLITIALDCAAKQIALPASVTHWLIARFERYHTPCCDGCNPCMPLLTHYFSLFL</sequence>
<feature type="compositionally biased region" description="Basic and acidic residues" evidence="1">
    <location>
        <begin position="26"/>
        <end position="45"/>
    </location>
</feature>
<feature type="compositionally biased region" description="Low complexity" evidence="1">
    <location>
        <begin position="2982"/>
        <end position="2999"/>
    </location>
</feature>
<keyword evidence="3" id="KW-1185">Reference proteome</keyword>
<dbReference type="EMBL" id="BMAT01004598">
    <property type="protein sequence ID" value="GFR76707.1"/>
    <property type="molecule type" value="Genomic_DNA"/>
</dbReference>
<evidence type="ECO:0000313" key="2">
    <source>
        <dbReference type="EMBL" id="GFR76707.1"/>
    </source>
</evidence>
<feature type="region of interest" description="Disordered" evidence="1">
    <location>
        <begin position="885"/>
        <end position="927"/>
    </location>
</feature>
<feature type="compositionally biased region" description="Polar residues" evidence="1">
    <location>
        <begin position="1580"/>
        <end position="1595"/>
    </location>
</feature>
<feature type="region of interest" description="Disordered" evidence="1">
    <location>
        <begin position="2634"/>
        <end position="2733"/>
    </location>
</feature>
<feature type="compositionally biased region" description="Low complexity" evidence="1">
    <location>
        <begin position="358"/>
        <end position="367"/>
    </location>
</feature>
<feature type="compositionally biased region" description="Polar residues" evidence="1">
    <location>
        <begin position="1300"/>
        <end position="1314"/>
    </location>
</feature>
<feature type="region of interest" description="Disordered" evidence="1">
    <location>
        <begin position="706"/>
        <end position="744"/>
    </location>
</feature>
<feature type="region of interest" description="Disordered" evidence="1">
    <location>
        <begin position="2978"/>
        <end position="3011"/>
    </location>
</feature>
<feature type="region of interest" description="Disordered" evidence="1">
    <location>
        <begin position="231"/>
        <end position="504"/>
    </location>
</feature>
<feature type="region of interest" description="Disordered" evidence="1">
    <location>
        <begin position="761"/>
        <end position="796"/>
    </location>
</feature>
<feature type="region of interest" description="Disordered" evidence="1">
    <location>
        <begin position="2805"/>
        <end position="2834"/>
    </location>
</feature>
<feature type="compositionally biased region" description="Polar residues" evidence="1">
    <location>
        <begin position="2693"/>
        <end position="2707"/>
    </location>
</feature>
<reference evidence="2 3" key="1">
    <citation type="journal article" date="2021" name="Elife">
        <title>Chloroplast acquisition without the gene transfer in kleptoplastic sea slugs, Plakobranchus ocellatus.</title>
        <authorList>
            <person name="Maeda T."/>
            <person name="Takahashi S."/>
            <person name="Yoshida T."/>
            <person name="Shimamura S."/>
            <person name="Takaki Y."/>
            <person name="Nagai Y."/>
            <person name="Toyoda A."/>
            <person name="Suzuki Y."/>
            <person name="Arimoto A."/>
            <person name="Ishii H."/>
            <person name="Satoh N."/>
            <person name="Nishiyama T."/>
            <person name="Hasebe M."/>
            <person name="Maruyama T."/>
            <person name="Minagawa J."/>
            <person name="Obokata J."/>
            <person name="Shigenobu S."/>
        </authorList>
    </citation>
    <scope>NUCLEOTIDE SEQUENCE [LARGE SCALE GENOMIC DNA]</scope>
</reference>
<feature type="compositionally biased region" description="Basic and acidic residues" evidence="1">
    <location>
        <begin position="1964"/>
        <end position="1974"/>
    </location>
</feature>
<feature type="compositionally biased region" description="Basic and acidic residues" evidence="1">
    <location>
        <begin position="2653"/>
        <end position="2683"/>
    </location>
</feature>
<feature type="compositionally biased region" description="Basic and acidic residues" evidence="1">
    <location>
        <begin position="577"/>
        <end position="611"/>
    </location>
</feature>
<feature type="region of interest" description="Disordered" evidence="1">
    <location>
        <begin position="2073"/>
        <end position="2263"/>
    </location>
</feature>
<feature type="region of interest" description="Disordered" evidence="1">
    <location>
        <begin position="181"/>
        <end position="200"/>
    </location>
</feature>
<feature type="region of interest" description="Disordered" evidence="1">
    <location>
        <begin position="1"/>
        <end position="160"/>
    </location>
</feature>
<accession>A0AAV4FTM3</accession>
<feature type="compositionally biased region" description="Basic residues" evidence="1">
    <location>
        <begin position="1845"/>
        <end position="1855"/>
    </location>
</feature>
<feature type="compositionally biased region" description="Polar residues" evidence="1">
    <location>
        <begin position="470"/>
        <end position="479"/>
    </location>
</feature>
<protein>
    <submittedName>
        <fullName evidence="2">Uncharacterized protein</fullName>
    </submittedName>
</protein>
<feature type="compositionally biased region" description="Gly residues" evidence="1">
    <location>
        <begin position="260"/>
        <end position="270"/>
    </location>
</feature>
<feature type="region of interest" description="Disordered" evidence="1">
    <location>
        <begin position="1487"/>
        <end position="1620"/>
    </location>
</feature>
<feature type="compositionally biased region" description="Basic and acidic residues" evidence="1">
    <location>
        <begin position="2010"/>
        <end position="2020"/>
    </location>
</feature>
<feature type="compositionally biased region" description="Polar residues" evidence="1">
    <location>
        <begin position="443"/>
        <end position="456"/>
    </location>
</feature>
<feature type="compositionally biased region" description="Basic and acidic residues" evidence="1">
    <location>
        <begin position="885"/>
        <end position="894"/>
    </location>
</feature>
<feature type="compositionally biased region" description="Basic and acidic residues" evidence="1">
    <location>
        <begin position="2078"/>
        <end position="2087"/>
    </location>
</feature>
<feature type="compositionally biased region" description="Basic and acidic residues" evidence="1">
    <location>
        <begin position="1288"/>
        <end position="1299"/>
    </location>
</feature>
<feature type="compositionally biased region" description="Polar residues" evidence="1">
    <location>
        <begin position="1547"/>
        <end position="1570"/>
    </location>
</feature>
<dbReference type="Proteomes" id="UP000762676">
    <property type="component" value="Unassembled WGS sequence"/>
</dbReference>
<proteinExistence type="predicted"/>
<feature type="compositionally biased region" description="Basic and acidic residues" evidence="1">
    <location>
        <begin position="2107"/>
        <end position="2147"/>
    </location>
</feature>
<feature type="region of interest" description="Disordered" evidence="1">
    <location>
        <begin position="1438"/>
        <end position="1465"/>
    </location>
</feature>